<feature type="region of interest" description="Disordered" evidence="1">
    <location>
        <begin position="19"/>
        <end position="41"/>
    </location>
</feature>
<name>A0A1A8LG43_9TELE</name>
<dbReference type="AlphaFoldDB" id="A0A1A8LG43"/>
<organism evidence="2">
    <name type="scientific">Nothobranchius pienaari</name>
    <dbReference type="NCBI Taxonomy" id="704102"/>
    <lineage>
        <taxon>Eukaryota</taxon>
        <taxon>Metazoa</taxon>
        <taxon>Chordata</taxon>
        <taxon>Craniata</taxon>
        <taxon>Vertebrata</taxon>
        <taxon>Euteleostomi</taxon>
        <taxon>Actinopterygii</taxon>
        <taxon>Neopterygii</taxon>
        <taxon>Teleostei</taxon>
        <taxon>Neoteleostei</taxon>
        <taxon>Acanthomorphata</taxon>
        <taxon>Ovalentaria</taxon>
        <taxon>Atherinomorphae</taxon>
        <taxon>Cyprinodontiformes</taxon>
        <taxon>Nothobranchiidae</taxon>
        <taxon>Nothobranchius</taxon>
    </lineage>
</organism>
<protein>
    <submittedName>
        <fullName evidence="2">Cadherin-related family member 2</fullName>
    </submittedName>
</protein>
<sequence length="41" mass="4728">LQATTRLWAQRWPRWAQGKMPKRPTLGLPTLPSTRLTCDGH</sequence>
<feature type="compositionally biased region" description="Polar residues" evidence="1">
    <location>
        <begin position="31"/>
        <end position="41"/>
    </location>
</feature>
<evidence type="ECO:0000313" key="2">
    <source>
        <dbReference type="EMBL" id="SBR43483.1"/>
    </source>
</evidence>
<dbReference type="EMBL" id="HAEF01006101">
    <property type="protein sequence ID" value="SBR43483.1"/>
    <property type="molecule type" value="Transcribed_RNA"/>
</dbReference>
<gene>
    <name evidence="2" type="primary">CDHR2</name>
</gene>
<feature type="non-terminal residue" evidence="2">
    <location>
        <position position="1"/>
    </location>
</feature>
<reference evidence="2" key="1">
    <citation type="submission" date="2016-05" db="EMBL/GenBank/DDBJ databases">
        <authorList>
            <person name="Lavstsen T."/>
            <person name="Jespersen J.S."/>
        </authorList>
    </citation>
    <scope>NUCLEOTIDE SEQUENCE</scope>
    <source>
        <tissue evidence="2">Brain</tissue>
    </source>
</reference>
<evidence type="ECO:0000256" key="1">
    <source>
        <dbReference type="SAM" id="MobiDB-lite"/>
    </source>
</evidence>
<reference evidence="2" key="2">
    <citation type="submission" date="2016-06" db="EMBL/GenBank/DDBJ databases">
        <title>The genome of a short-lived fish provides insights into sex chromosome evolution and the genetic control of aging.</title>
        <authorList>
            <person name="Reichwald K."/>
            <person name="Felder M."/>
            <person name="Petzold A."/>
            <person name="Koch P."/>
            <person name="Groth M."/>
            <person name="Platzer M."/>
        </authorList>
    </citation>
    <scope>NUCLEOTIDE SEQUENCE</scope>
    <source>
        <tissue evidence="2">Brain</tissue>
    </source>
</reference>
<accession>A0A1A8LG43</accession>
<proteinExistence type="predicted"/>